<comment type="similarity">
    <text evidence="1">Belongs to the arrestin family.</text>
</comment>
<dbReference type="GO" id="GO:0005737">
    <property type="term" value="C:cytoplasm"/>
    <property type="evidence" value="ECO:0007669"/>
    <property type="project" value="TreeGrafter"/>
</dbReference>
<dbReference type="FunCoup" id="B3LYY8">
    <property type="interactions" value="112"/>
</dbReference>
<feature type="domain" description="Arrestin C-terminal-like" evidence="3">
    <location>
        <begin position="176"/>
        <end position="308"/>
    </location>
</feature>
<evidence type="ECO:0000256" key="1">
    <source>
        <dbReference type="ARBA" id="ARBA00005298"/>
    </source>
</evidence>
<reference evidence="4 5" key="1">
    <citation type="journal article" date="2007" name="Nature">
        <title>Evolution of genes and genomes on the Drosophila phylogeny.</title>
        <authorList>
            <consortium name="Drosophila 12 Genomes Consortium"/>
            <person name="Clark A.G."/>
            <person name="Eisen M.B."/>
            <person name="Smith D.R."/>
            <person name="Bergman C.M."/>
            <person name="Oliver B."/>
            <person name="Markow T.A."/>
            <person name="Kaufman T.C."/>
            <person name="Kellis M."/>
            <person name="Gelbart W."/>
            <person name="Iyer V.N."/>
            <person name="Pollard D.A."/>
            <person name="Sackton T.B."/>
            <person name="Larracuente A.M."/>
            <person name="Singh N.D."/>
            <person name="Abad J.P."/>
            <person name="Abt D.N."/>
            <person name="Adryan B."/>
            <person name="Aguade M."/>
            <person name="Akashi H."/>
            <person name="Anderson W.W."/>
            <person name="Aquadro C.F."/>
            <person name="Ardell D.H."/>
            <person name="Arguello R."/>
            <person name="Artieri C.G."/>
            <person name="Barbash D.A."/>
            <person name="Barker D."/>
            <person name="Barsanti P."/>
            <person name="Batterham P."/>
            <person name="Batzoglou S."/>
            <person name="Begun D."/>
            <person name="Bhutkar A."/>
            <person name="Blanco E."/>
            <person name="Bosak S.A."/>
            <person name="Bradley R.K."/>
            <person name="Brand A.D."/>
            <person name="Brent M.R."/>
            <person name="Brooks A.N."/>
            <person name="Brown R.H."/>
            <person name="Butlin R.K."/>
            <person name="Caggese C."/>
            <person name="Calvi B.R."/>
            <person name="Bernardo de Carvalho A."/>
            <person name="Caspi A."/>
            <person name="Castrezana S."/>
            <person name="Celniker S.E."/>
            <person name="Chang J.L."/>
            <person name="Chapple C."/>
            <person name="Chatterji S."/>
            <person name="Chinwalla A."/>
            <person name="Civetta A."/>
            <person name="Clifton S.W."/>
            <person name="Comeron J.M."/>
            <person name="Costello J.C."/>
            <person name="Coyne J.A."/>
            <person name="Daub J."/>
            <person name="David R.G."/>
            <person name="Delcher A.L."/>
            <person name="Delehaunty K."/>
            <person name="Do C.B."/>
            <person name="Ebling H."/>
            <person name="Edwards K."/>
            <person name="Eickbush T."/>
            <person name="Evans J.D."/>
            <person name="Filipski A."/>
            <person name="Findeiss S."/>
            <person name="Freyhult E."/>
            <person name="Fulton L."/>
            <person name="Fulton R."/>
            <person name="Garcia A.C."/>
            <person name="Gardiner A."/>
            <person name="Garfield D.A."/>
            <person name="Garvin B.E."/>
            <person name="Gibson G."/>
            <person name="Gilbert D."/>
            <person name="Gnerre S."/>
            <person name="Godfrey J."/>
            <person name="Good R."/>
            <person name="Gotea V."/>
            <person name="Gravely B."/>
            <person name="Greenberg A.J."/>
            <person name="Griffiths-Jones S."/>
            <person name="Gross S."/>
            <person name="Guigo R."/>
            <person name="Gustafson E.A."/>
            <person name="Haerty W."/>
            <person name="Hahn M.W."/>
            <person name="Halligan D.L."/>
            <person name="Halpern A.L."/>
            <person name="Halter G.M."/>
            <person name="Han M.V."/>
            <person name="Heger A."/>
            <person name="Hillier L."/>
            <person name="Hinrichs A.S."/>
            <person name="Holmes I."/>
            <person name="Hoskins R.A."/>
            <person name="Hubisz M.J."/>
            <person name="Hultmark D."/>
            <person name="Huntley M.A."/>
            <person name="Jaffe D.B."/>
            <person name="Jagadeeshan S."/>
            <person name="Jeck W.R."/>
            <person name="Johnson J."/>
            <person name="Jones C.D."/>
            <person name="Jordan W.C."/>
            <person name="Karpen G.H."/>
            <person name="Kataoka E."/>
            <person name="Keightley P.D."/>
            <person name="Kheradpour P."/>
            <person name="Kirkness E.F."/>
            <person name="Koerich L.B."/>
            <person name="Kristiansen K."/>
            <person name="Kudrna D."/>
            <person name="Kulathinal R.J."/>
            <person name="Kumar S."/>
            <person name="Kwok R."/>
            <person name="Lander E."/>
            <person name="Langley C.H."/>
            <person name="Lapoint R."/>
            <person name="Lazzaro B.P."/>
            <person name="Lee S.J."/>
            <person name="Levesque L."/>
            <person name="Li R."/>
            <person name="Lin C.F."/>
            <person name="Lin M.F."/>
            <person name="Lindblad-Toh K."/>
            <person name="Llopart A."/>
            <person name="Long M."/>
            <person name="Low L."/>
            <person name="Lozovsky E."/>
            <person name="Lu J."/>
            <person name="Luo M."/>
            <person name="Machado C.A."/>
            <person name="Makalowski W."/>
            <person name="Marzo M."/>
            <person name="Matsuda M."/>
            <person name="Matzkin L."/>
            <person name="McAllister B."/>
            <person name="McBride C.S."/>
            <person name="McKernan B."/>
            <person name="McKernan K."/>
            <person name="Mendez-Lago M."/>
            <person name="Minx P."/>
            <person name="Mollenhauer M.U."/>
            <person name="Montooth K."/>
            <person name="Mount S.M."/>
            <person name="Mu X."/>
            <person name="Myers E."/>
            <person name="Negre B."/>
            <person name="Newfeld S."/>
            <person name="Nielsen R."/>
            <person name="Noor M.A."/>
            <person name="O'Grady P."/>
            <person name="Pachter L."/>
            <person name="Papaceit M."/>
            <person name="Parisi M.J."/>
            <person name="Parisi M."/>
            <person name="Parts L."/>
            <person name="Pedersen J.S."/>
            <person name="Pesole G."/>
            <person name="Phillippy A.M."/>
            <person name="Ponting C.P."/>
            <person name="Pop M."/>
            <person name="Porcelli D."/>
            <person name="Powell J.R."/>
            <person name="Prohaska S."/>
            <person name="Pruitt K."/>
            <person name="Puig M."/>
            <person name="Quesneville H."/>
            <person name="Ram K.R."/>
            <person name="Rand D."/>
            <person name="Rasmussen M.D."/>
            <person name="Reed L.K."/>
            <person name="Reenan R."/>
            <person name="Reily A."/>
            <person name="Remington K.A."/>
            <person name="Rieger T.T."/>
            <person name="Ritchie M.G."/>
            <person name="Robin C."/>
            <person name="Rogers Y.H."/>
            <person name="Rohde C."/>
            <person name="Rozas J."/>
            <person name="Rubenfield M.J."/>
            <person name="Ruiz A."/>
            <person name="Russo S."/>
            <person name="Salzberg S.L."/>
            <person name="Sanchez-Gracia A."/>
            <person name="Saranga D.J."/>
            <person name="Sato H."/>
            <person name="Schaeffer S.W."/>
            <person name="Schatz M.C."/>
            <person name="Schlenke T."/>
            <person name="Schwartz R."/>
            <person name="Segarra C."/>
            <person name="Singh R.S."/>
            <person name="Sirot L."/>
            <person name="Sirota M."/>
            <person name="Sisneros N.B."/>
            <person name="Smith C.D."/>
            <person name="Smith T.F."/>
            <person name="Spieth J."/>
            <person name="Stage D.E."/>
            <person name="Stark A."/>
            <person name="Stephan W."/>
            <person name="Strausberg R.L."/>
            <person name="Strempel S."/>
            <person name="Sturgill D."/>
            <person name="Sutton G."/>
            <person name="Sutton G.G."/>
            <person name="Tao W."/>
            <person name="Teichmann S."/>
            <person name="Tobari Y.N."/>
            <person name="Tomimura Y."/>
            <person name="Tsolas J.M."/>
            <person name="Valente V.L."/>
            <person name="Venter E."/>
            <person name="Venter J.C."/>
            <person name="Vicario S."/>
            <person name="Vieira F.G."/>
            <person name="Vilella A.J."/>
            <person name="Villasante A."/>
            <person name="Walenz B."/>
            <person name="Wang J."/>
            <person name="Wasserman M."/>
            <person name="Watts T."/>
            <person name="Wilson D."/>
            <person name="Wilson R.K."/>
            <person name="Wing R.A."/>
            <person name="Wolfner M.F."/>
            <person name="Wong A."/>
            <person name="Wong G.K."/>
            <person name="Wu C.I."/>
            <person name="Wu G."/>
            <person name="Yamamoto D."/>
            <person name="Yang H.P."/>
            <person name="Yang S.P."/>
            <person name="Yorke J.A."/>
            <person name="Yoshida K."/>
            <person name="Zdobnov E."/>
            <person name="Zhang P."/>
            <person name="Zhang Y."/>
            <person name="Zimin A.V."/>
            <person name="Baldwin J."/>
            <person name="Abdouelleil A."/>
            <person name="Abdulkadir J."/>
            <person name="Abebe A."/>
            <person name="Abera B."/>
            <person name="Abreu J."/>
            <person name="Acer S.C."/>
            <person name="Aftuck L."/>
            <person name="Alexander A."/>
            <person name="An P."/>
            <person name="Anderson E."/>
            <person name="Anderson S."/>
            <person name="Arachi H."/>
            <person name="Azer M."/>
            <person name="Bachantsang P."/>
            <person name="Barry A."/>
            <person name="Bayul T."/>
            <person name="Berlin A."/>
            <person name="Bessette D."/>
            <person name="Bloom T."/>
            <person name="Blye J."/>
            <person name="Boguslavskiy L."/>
            <person name="Bonnet C."/>
            <person name="Boukhgalter B."/>
            <person name="Bourzgui I."/>
            <person name="Brown A."/>
            <person name="Cahill P."/>
            <person name="Channer S."/>
            <person name="Cheshatsang Y."/>
            <person name="Chuda L."/>
            <person name="Citroen M."/>
            <person name="Collymore A."/>
            <person name="Cooke P."/>
            <person name="Costello M."/>
            <person name="D'Aco K."/>
            <person name="Daza R."/>
            <person name="De Haan G."/>
            <person name="DeGray S."/>
            <person name="DeMaso C."/>
            <person name="Dhargay N."/>
            <person name="Dooley K."/>
            <person name="Dooley E."/>
            <person name="Doricent M."/>
            <person name="Dorje P."/>
            <person name="Dorjee K."/>
            <person name="Dupes A."/>
            <person name="Elong R."/>
            <person name="Falk J."/>
            <person name="Farina A."/>
            <person name="Faro S."/>
            <person name="Ferguson D."/>
            <person name="Fisher S."/>
            <person name="Foley C.D."/>
            <person name="Franke A."/>
            <person name="Friedrich D."/>
            <person name="Gadbois L."/>
            <person name="Gearin G."/>
            <person name="Gearin C.R."/>
            <person name="Giannoukos G."/>
            <person name="Goode T."/>
            <person name="Graham J."/>
            <person name="Grandbois E."/>
            <person name="Grewal S."/>
            <person name="Gyaltsen K."/>
            <person name="Hafez N."/>
            <person name="Hagos B."/>
            <person name="Hall J."/>
            <person name="Henson C."/>
            <person name="Hollinger A."/>
            <person name="Honan T."/>
            <person name="Huard M.D."/>
            <person name="Hughes L."/>
            <person name="Hurhula B."/>
            <person name="Husby M.E."/>
            <person name="Kamat A."/>
            <person name="Kanga B."/>
            <person name="Kashin S."/>
            <person name="Khazanovich D."/>
            <person name="Kisner P."/>
            <person name="Lance K."/>
            <person name="Lara M."/>
            <person name="Lee W."/>
            <person name="Lennon N."/>
            <person name="Letendre F."/>
            <person name="LeVine R."/>
            <person name="Lipovsky A."/>
            <person name="Liu X."/>
            <person name="Liu J."/>
            <person name="Liu S."/>
            <person name="Lokyitsang T."/>
            <person name="Lokyitsang Y."/>
            <person name="Lubonja R."/>
            <person name="Lui A."/>
            <person name="MacDonald P."/>
            <person name="Magnisalis V."/>
            <person name="Maru K."/>
            <person name="Matthews C."/>
            <person name="McCusker W."/>
            <person name="McDonough S."/>
            <person name="Mehta T."/>
            <person name="Meldrim J."/>
            <person name="Meneus L."/>
            <person name="Mihai O."/>
            <person name="Mihalev A."/>
            <person name="Mihova T."/>
            <person name="Mittelman R."/>
            <person name="Mlenga V."/>
            <person name="Montmayeur A."/>
            <person name="Mulrain L."/>
            <person name="Navidi A."/>
            <person name="Naylor J."/>
            <person name="Negash T."/>
            <person name="Nguyen T."/>
            <person name="Nguyen N."/>
            <person name="Nicol R."/>
            <person name="Norbu C."/>
            <person name="Norbu N."/>
            <person name="Novod N."/>
            <person name="O'Neill B."/>
            <person name="Osman S."/>
            <person name="Markiewicz E."/>
            <person name="Oyono O.L."/>
            <person name="Patti C."/>
            <person name="Phunkhang P."/>
            <person name="Pierre F."/>
            <person name="Priest M."/>
            <person name="Raghuraman S."/>
            <person name="Rege F."/>
            <person name="Reyes R."/>
            <person name="Rise C."/>
            <person name="Rogov P."/>
            <person name="Ross K."/>
            <person name="Ryan E."/>
            <person name="Settipalli S."/>
            <person name="Shea T."/>
            <person name="Sherpa N."/>
            <person name="Shi L."/>
            <person name="Shih D."/>
            <person name="Sparrow T."/>
            <person name="Spaulding J."/>
            <person name="Stalker J."/>
            <person name="Stange-Thomann N."/>
            <person name="Stavropoulos S."/>
            <person name="Stone C."/>
            <person name="Strader C."/>
            <person name="Tesfaye S."/>
            <person name="Thomson T."/>
            <person name="Thoulutsang Y."/>
            <person name="Thoulutsang D."/>
            <person name="Topham K."/>
            <person name="Topping I."/>
            <person name="Tsamla T."/>
            <person name="Vassiliev H."/>
            <person name="Vo A."/>
            <person name="Wangchuk T."/>
            <person name="Wangdi T."/>
            <person name="Weiand M."/>
            <person name="Wilkinson J."/>
            <person name="Wilson A."/>
            <person name="Yadav S."/>
            <person name="Young G."/>
            <person name="Yu Q."/>
            <person name="Zembek L."/>
            <person name="Zhong D."/>
            <person name="Zimmer A."/>
            <person name="Zwirko Z."/>
            <person name="Jaffe D.B."/>
            <person name="Alvarez P."/>
            <person name="Brockman W."/>
            <person name="Butler J."/>
            <person name="Chin C."/>
            <person name="Gnerre S."/>
            <person name="Grabherr M."/>
            <person name="Kleber M."/>
            <person name="Mauceli E."/>
            <person name="MacCallum I."/>
        </authorList>
    </citation>
    <scope>NUCLEOTIDE SEQUENCE [LARGE SCALE GENOMIC DNA]</scope>
    <source>
        <strain evidence="5">Tucson 14024-0371.13</strain>
    </source>
</reference>
<dbReference type="EMBL" id="CH902617">
    <property type="protein sequence ID" value="EDV41862.1"/>
    <property type="molecule type" value="Genomic_DNA"/>
</dbReference>
<gene>
    <name evidence="4" type="primary">Dana\GF17283</name>
    <name evidence="4" type="synonym">dana_GLEANR_18550</name>
    <name evidence="4" type="ORF">GF17283</name>
</gene>
<keyword evidence="5" id="KW-1185">Reference proteome</keyword>
<dbReference type="PhylomeDB" id="B3LYY8"/>
<dbReference type="Proteomes" id="UP000007801">
    <property type="component" value="Unassembled WGS sequence"/>
</dbReference>
<dbReference type="GeneID" id="6500068"/>
<dbReference type="InterPro" id="IPR011022">
    <property type="entry name" value="Arrestin_C-like"/>
</dbReference>
<dbReference type="STRING" id="7217.B3LYY8"/>
<evidence type="ECO:0000313" key="4">
    <source>
        <dbReference type="EMBL" id="EDV41862.1"/>
    </source>
</evidence>
<dbReference type="GO" id="GO:0015031">
    <property type="term" value="P:protein transport"/>
    <property type="evidence" value="ECO:0007669"/>
    <property type="project" value="TreeGrafter"/>
</dbReference>
<organism evidence="4 5">
    <name type="scientific">Drosophila ananassae</name>
    <name type="common">Fruit fly</name>
    <dbReference type="NCBI Taxonomy" id="7217"/>
    <lineage>
        <taxon>Eukaryota</taxon>
        <taxon>Metazoa</taxon>
        <taxon>Ecdysozoa</taxon>
        <taxon>Arthropoda</taxon>
        <taxon>Hexapoda</taxon>
        <taxon>Insecta</taxon>
        <taxon>Pterygota</taxon>
        <taxon>Neoptera</taxon>
        <taxon>Endopterygota</taxon>
        <taxon>Diptera</taxon>
        <taxon>Brachycera</taxon>
        <taxon>Muscomorpha</taxon>
        <taxon>Ephydroidea</taxon>
        <taxon>Drosophilidae</taxon>
        <taxon>Drosophila</taxon>
        <taxon>Sophophora</taxon>
    </lineage>
</organism>
<evidence type="ECO:0000313" key="5">
    <source>
        <dbReference type="Proteomes" id="UP000007801"/>
    </source>
</evidence>
<dbReference type="PANTHER" id="PTHR11188:SF167">
    <property type="entry name" value="ARRESTIN C-TERMINAL-LIKE DOMAIN-CONTAINING PROTEIN-RELATED"/>
    <property type="match status" value="1"/>
</dbReference>
<dbReference type="InterPro" id="IPR014756">
    <property type="entry name" value="Ig_E-set"/>
</dbReference>
<dbReference type="InterPro" id="IPR014752">
    <property type="entry name" value="Arrestin-like_C"/>
</dbReference>
<dbReference type="SUPFAM" id="SSF81296">
    <property type="entry name" value="E set domains"/>
    <property type="match status" value="2"/>
</dbReference>
<evidence type="ECO:0000259" key="3">
    <source>
        <dbReference type="SMART" id="SM01017"/>
    </source>
</evidence>
<dbReference type="InterPro" id="IPR050357">
    <property type="entry name" value="Arrestin_domain-protein"/>
</dbReference>
<protein>
    <recommendedName>
        <fullName evidence="3">Arrestin C-terminal-like domain-containing protein</fullName>
    </recommendedName>
</protein>
<evidence type="ECO:0000256" key="2">
    <source>
        <dbReference type="ARBA" id="ARBA00022606"/>
    </source>
</evidence>
<dbReference type="HOGENOM" id="CLU_039221_0_1_1"/>
<dbReference type="AlphaFoldDB" id="B3LYY8"/>
<proteinExistence type="inferred from homology"/>
<dbReference type="OrthoDB" id="2333384at2759"/>
<name>B3LYY8_DROAN</name>
<keyword evidence="2" id="KW-0716">Sensory transduction</keyword>
<dbReference type="PANTHER" id="PTHR11188">
    <property type="entry name" value="ARRESTIN DOMAIN CONTAINING PROTEIN"/>
    <property type="match status" value="1"/>
</dbReference>
<dbReference type="SMR" id="B3LYY8"/>
<dbReference type="KEGG" id="dan:6500068"/>
<dbReference type="Pfam" id="PF00339">
    <property type="entry name" value="Arrestin_N"/>
    <property type="match status" value="1"/>
</dbReference>
<dbReference type="Gene3D" id="2.60.40.640">
    <property type="match status" value="2"/>
</dbReference>
<dbReference type="InParanoid" id="B3LYY8"/>
<dbReference type="SMART" id="SM01017">
    <property type="entry name" value="Arrestin_C"/>
    <property type="match status" value="1"/>
</dbReference>
<dbReference type="InterPro" id="IPR011021">
    <property type="entry name" value="Arrestin-like_N"/>
</dbReference>
<dbReference type="OMA" id="TMVVIYY"/>
<accession>B3LYY8</accession>
<sequence>MVICEIEFFNNPRGIFYAGQLISGQVVIKVDKPKPVKAVILQIKGYAETHWADPEFDAEEDDLSSGELFNGHVDYMATKAYLYGSGSSIEVIIEPGTSTYRFACQLPVTCPSSFVGTHGRVRYLANVRFLRPWKFDQNFSRSLTVLKVMDLNTESMMLRVPTQVESQRTYCCFPCRSAPLSIRLSLPQGGFVPGQTVPVDVIVSNDSRVTVEDITVRLAMVVIYYSQPPSADTNKDRFVMVEKTGDGVATNSRKQFTFDLQIPATPPTCFNLCSIIQIGYQVEAEARVNGCHAKHSVHTPVTIGSVPLTSQLQKEPKIWGADLQPQQLDAKALILIKEHESEELVSPPNPWAGDPSIPPPHFLEAKHIVPVEQKIKKSKKKSVKKSKKESKIPSEKITFTPLYAVFDLAGESDEPIVRPKVIKTEGGYVNEDLDRSTWL</sequence>
<dbReference type="eggNOG" id="KOG3780">
    <property type="taxonomic scope" value="Eukaryota"/>
</dbReference>
<dbReference type="Pfam" id="PF02752">
    <property type="entry name" value="Arrestin_C"/>
    <property type="match status" value="1"/>
</dbReference>